<dbReference type="PIRSF" id="PIRSF029202">
    <property type="entry name" value="UCP029202"/>
    <property type="match status" value="1"/>
</dbReference>
<dbReference type="EMBL" id="CP006696">
    <property type="protein sequence ID" value="AIC10003.1"/>
    <property type="molecule type" value="Genomic_DNA"/>
</dbReference>
<protein>
    <recommendedName>
        <fullName evidence="4">DUF2184 domain-containing protein</fullName>
    </recommendedName>
</protein>
<organism evidence="1 3">
    <name type="scientific">Xylella fastidiosa subsp. sandyi Ann-1</name>
    <dbReference type="NCBI Taxonomy" id="155920"/>
    <lineage>
        <taxon>Bacteria</taxon>
        <taxon>Pseudomonadati</taxon>
        <taxon>Pseudomonadota</taxon>
        <taxon>Gammaproteobacteria</taxon>
        <taxon>Lysobacterales</taxon>
        <taxon>Lysobacteraceae</taxon>
        <taxon>Xylella</taxon>
    </lineage>
</organism>
<dbReference type="AlphaFoldDB" id="A0A060H376"/>
<dbReference type="RefSeq" id="WP_024748895.1">
    <property type="nucleotide sequence ID" value="NZ_CP006696.1"/>
</dbReference>
<dbReference type="KEGG" id="xfs:D934_08555"/>
<evidence type="ECO:0008006" key="4">
    <source>
        <dbReference type="Google" id="ProtNLM"/>
    </source>
</evidence>
<dbReference type="Proteomes" id="UP000027215">
    <property type="component" value="Chromosome"/>
</dbReference>
<gene>
    <name evidence="1" type="ORF">D934_06665</name>
    <name evidence="2" type="ORF">D934_08555</name>
</gene>
<dbReference type="HOGENOM" id="CLU_065140_1_0_6"/>
<dbReference type="KEGG" id="xfs:D934_06665"/>
<name>A0A060H376_XYLFS</name>
<evidence type="ECO:0000313" key="2">
    <source>
        <dbReference type="EMBL" id="AIC10231.1"/>
    </source>
</evidence>
<evidence type="ECO:0000313" key="1">
    <source>
        <dbReference type="EMBL" id="AIC10003.1"/>
    </source>
</evidence>
<evidence type="ECO:0000313" key="3">
    <source>
        <dbReference type="Proteomes" id="UP000027215"/>
    </source>
</evidence>
<accession>A0A060H376</accession>
<proteinExistence type="predicted"/>
<sequence length="327" mass="36361">MNMIDIRRRQIADALNPMLLTDARYQTSDATQALAFLVSQLTHVESTIYARQRQGIQYRDLVPISTEAGEYATSVTYQMYDYSGRGKRHSGRGEDIPTVDVAYAQKSVPVVLGTIGYDYTTEELRQSAFLRKPLNTARADAAMDAYERHINDVALFGEDELTGLYNHPGVPVLLNTAGPWIGQSPAQVLALFNALISSAWMNTHYVEMIDTVLLPGSVMNYLVSTPRSDNSDKTILHYVLENNIAKAERGLDLTVRTGYGLETAGEGGTTRAMVYTKHPTKLVLHLPMPIRFLPPQPKGLTFDIPGEYKYSGVEFRYPKSALYADGI</sequence>
<dbReference type="Pfam" id="PF09950">
    <property type="entry name" value="Major_capside"/>
    <property type="match status" value="1"/>
</dbReference>
<reference evidence="1 3" key="1">
    <citation type="submission" date="2013-08" db="EMBL/GenBank/DDBJ databases">
        <authorList>
            <person name="Stouthamer R."/>
            <person name="Nunney L."/>
        </authorList>
    </citation>
    <scope>NUCLEOTIDE SEQUENCE [LARGE SCALE GENOMIC DNA]</scope>
    <source>
        <strain evidence="1">Ann-1</strain>
        <strain evidence="3">ann-1</strain>
    </source>
</reference>
<dbReference type="InterPro" id="IPR020049">
    <property type="entry name" value="Major_capsid-like"/>
</dbReference>
<dbReference type="EMBL" id="CP006696">
    <property type="protein sequence ID" value="AIC10231.1"/>
    <property type="molecule type" value="Genomic_DNA"/>
</dbReference>
<dbReference type="PATRIC" id="fig|155920.8.peg.1553"/>
<dbReference type="Gene3D" id="3.30.2400.30">
    <property type="match status" value="1"/>
</dbReference>